<dbReference type="PANTHER" id="PTHR35340">
    <property type="entry name" value="PQQ ENZYME REPEAT PROTEIN-RELATED"/>
    <property type="match status" value="1"/>
</dbReference>
<dbReference type="PROSITE" id="PS51318">
    <property type="entry name" value="TAT"/>
    <property type="match status" value="1"/>
</dbReference>
<dbReference type="RefSeq" id="WP_089243841.1">
    <property type="nucleotide sequence ID" value="NZ_FZPH01000001.1"/>
</dbReference>
<evidence type="ECO:0000313" key="2">
    <source>
        <dbReference type="Proteomes" id="UP000198362"/>
    </source>
</evidence>
<dbReference type="AlphaFoldDB" id="A0A239GBX2"/>
<reference evidence="1 2" key="1">
    <citation type="submission" date="2017-06" db="EMBL/GenBank/DDBJ databases">
        <authorList>
            <person name="Kim H.J."/>
            <person name="Triplett B.A."/>
        </authorList>
    </citation>
    <scope>NUCLEOTIDE SEQUENCE [LARGE SCALE GENOMIC DNA]</scope>
    <source>
        <strain evidence="1 2">CGMCC 4.5593</strain>
    </source>
</reference>
<keyword evidence="1" id="KW-0808">Transferase</keyword>
<dbReference type="Pfam" id="PF14269">
    <property type="entry name" value="Arylsulfotran_2"/>
    <property type="match status" value="1"/>
</dbReference>
<dbReference type="PANTHER" id="PTHR35340:SF6">
    <property type="entry name" value="ASST-DOMAIN-CONTAINING PROTEIN"/>
    <property type="match status" value="1"/>
</dbReference>
<dbReference type="SUPFAM" id="SSF50969">
    <property type="entry name" value="YVTN repeat-like/Quinoprotein amine dehydrogenase"/>
    <property type="match status" value="1"/>
</dbReference>
<protein>
    <submittedName>
        <fullName evidence="1">Arylsulfotransferase (ASST)</fullName>
    </submittedName>
</protein>
<keyword evidence="2" id="KW-1185">Reference proteome</keyword>
<sequence>MSDNARPRLTRRRLLAGGAGLAAVGAGGFAVGRSGVGTPADPPAEPAPLRQFVSRPDLAVPVVEVTATGPTAPGLVFLTPAAGVGGRGPLLVDGTGQPVWFHQVSGPGVIAIDARVQRLAGQPVITWWEGTIDPRYGIGAGEFVIVDRSYRELRRLRAPGPVPADQHDLILTPEGTAIFFAYEPVAADLSAHGGPADGALVDGVLYEVDVATGAIVFQWRARDHVSLDESYATPTGRVPYDYLHANSVEVDRDGTLLVSARHTWTIYKIDRRSGAVRWRLGGKRSDIRMGPDAAFAWQHDARRRSDGTLGLFDNEAGITNRSNASRGLVLDVDETARTARLVRALQHPDALLAPSQGSVQELPGRGSLVGWGQQPAFTEYAADGTLVARGSLPADNGSYRAYKFDWTGTPTDRPAVTAVHGAAHVSWNGATAVTRWQARAGLQPDRLTSITTATRTGFETTVALPPTAVFVVVDALDRAGTVVGSSPLTIVPQA</sequence>
<dbReference type="Proteomes" id="UP000198362">
    <property type="component" value="Unassembled WGS sequence"/>
</dbReference>
<dbReference type="InterPro" id="IPR039535">
    <property type="entry name" value="ASST-like"/>
</dbReference>
<dbReference type="InterPro" id="IPR006311">
    <property type="entry name" value="TAT_signal"/>
</dbReference>
<organism evidence="1 2">
    <name type="scientific">Asanoa hainanensis</name>
    <dbReference type="NCBI Taxonomy" id="560556"/>
    <lineage>
        <taxon>Bacteria</taxon>
        <taxon>Bacillati</taxon>
        <taxon>Actinomycetota</taxon>
        <taxon>Actinomycetes</taxon>
        <taxon>Micromonosporales</taxon>
        <taxon>Micromonosporaceae</taxon>
        <taxon>Asanoa</taxon>
    </lineage>
</organism>
<name>A0A239GBX2_9ACTN</name>
<dbReference type="InterPro" id="IPR011044">
    <property type="entry name" value="Quino_amine_DH_bsu"/>
</dbReference>
<proteinExistence type="predicted"/>
<dbReference type="InterPro" id="IPR053143">
    <property type="entry name" value="Arylsulfate_ST"/>
</dbReference>
<accession>A0A239GBX2</accession>
<evidence type="ECO:0000313" key="1">
    <source>
        <dbReference type="EMBL" id="SNS66610.1"/>
    </source>
</evidence>
<gene>
    <name evidence="1" type="ORF">SAMN05421812_101324</name>
</gene>
<dbReference type="EMBL" id="FZPH01000001">
    <property type="protein sequence ID" value="SNS66610.1"/>
    <property type="molecule type" value="Genomic_DNA"/>
</dbReference>
<dbReference type="GO" id="GO:0016740">
    <property type="term" value="F:transferase activity"/>
    <property type="evidence" value="ECO:0007669"/>
    <property type="project" value="UniProtKB-KW"/>
</dbReference>
<dbReference type="OrthoDB" id="3225323at2"/>